<accession>A0A2V1P501</accession>
<dbReference type="GO" id="GO:0020037">
    <property type="term" value="F:heme binding"/>
    <property type="evidence" value="ECO:0007669"/>
    <property type="project" value="TreeGrafter"/>
</dbReference>
<comment type="caution">
    <text evidence="8">The sequence shown here is derived from an EMBL/GenBank/DDBJ whole genome shotgun (WGS) entry which is preliminary data.</text>
</comment>
<dbReference type="InterPro" id="IPR016174">
    <property type="entry name" value="Di-haem_cyt_TM"/>
</dbReference>
<comment type="subcellular location">
    <subcellularLocation>
        <location evidence="1">Cell membrane</location>
        <topology evidence="1">Multi-pass membrane protein</topology>
    </subcellularLocation>
</comment>
<reference evidence="9" key="1">
    <citation type="submission" date="2018-05" db="EMBL/GenBank/DDBJ databases">
        <authorList>
            <person name="Du Z."/>
            <person name="Wang X."/>
        </authorList>
    </citation>
    <scope>NUCLEOTIDE SEQUENCE [LARGE SCALE GENOMIC DNA]</scope>
    <source>
        <strain evidence="9">WDS4C29</strain>
    </source>
</reference>
<evidence type="ECO:0000259" key="7">
    <source>
        <dbReference type="Pfam" id="PF01292"/>
    </source>
</evidence>
<name>A0A2V1P501_9RHOB</name>
<keyword evidence="5 6" id="KW-0472">Membrane</keyword>
<gene>
    <name evidence="8" type="ORF">DFK10_06975</name>
</gene>
<evidence type="ECO:0000313" key="8">
    <source>
        <dbReference type="EMBL" id="PWG17495.1"/>
    </source>
</evidence>
<evidence type="ECO:0000256" key="2">
    <source>
        <dbReference type="ARBA" id="ARBA00022475"/>
    </source>
</evidence>
<dbReference type="GO" id="GO:0005886">
    <property type="term" value="C:plasma membrane"/>
    <property type="evidence" value="ECO:0007669"/>
    <property type="project" value="UniProtKB-SubCell"/>
</dbReference>
<dbReference type="EMBL" id="QETF01000005">
    <property type="protein sequence ID" value="PWG17495.1"/>
    <property type="molecule type" value="Genomic_DNA"/>
</dbReference>
<feature type="transmembrane region" description="Helical" evidence="6">
    <location>
        <begin position="134"/>
        <end position="151"/>
    </location>
</feature>
<dbReference type="GO" id="GO:0009055">
    <property type="term" value="F:electron transfer activity"/>
    <property type="evidence" value="ECO:0007669"/>
    <property type="project" value="InterPro"/>
</dbReference>
<dbReference type="PANTHER" id="PTHR30485">
    <property type="entry name" value="NI/FE-HYDROGENASE 1 B-TYPE CYTOCHROME SUBUNIT"/>
    <property type="match status" value="1"/>
</dbReference>
<protein>
    <submittedName>
        <fullName evidence="8">Cytochrome B</fullName>
    </submittedName>
</protein>
<feature type="domain" description="Cytochrome b561 bacterial/Ni-hydrogenase" evidence="7">
    <location>
        <begin position="7"/>
        <end position="167"/>
    </location>
</feature>
<evidence type="ECO:0000256" key="3">
    <source>
        <dbReference type="ARBA" id="ARBA00022692"/>
    </source>
</evidence>
<dbReference type="Pfam" id="PF01292">
    <property type="entry name" value="Ni_hydr_CYTB"/>
    <property type="match status" value="1"/>
</dbReference>
<feature type="transmembrane region" description="Helical" evidence="6">
    <location>
        <begin position="38"/>
        <end position="56"/>
    </location>
</feature>
<evidence type="ECO:0000256" key="4">
    <source>
        <dbReference type="ARBA" id="ARBA00022989"/>
    </source>
</evidence>
<dbReference type="Proteomes" id="UP000245293">
    <property type="component" value="Unassembled WGS sequence"/>
</dbReference>
<evidence type="ECO:0000256" key="6">
    <source>
        <dbReference type="SAM" id="Phobius"/>
    </source>
</evidence>
<dbReference type="OrthoDB" id="196472at2"/>
<keyword evidence="9" id="KW-1185">Reference proteome</keyword>
<proteinExistence type="predicted"/>
<dbReference type="InterPro" id="IPR051542">
    <property type="entry name" value="Hydrogenase_cytochrome"/>
</dbReference>
<dbReference type="PANTHER" id="PTHR30485:SF2">
    <property type="entry name" value="BLL0597 PROTEIN"/>
    <property type="match status" value="1"/>
</dbReference>
<dbReference type="AlphaFoldDB" id="A0A2V1P501"/>
<evidence type="ECO:0000256" key="1">
    <source>
        <dbReference type="ARBA" id="ARBA00004651"/>
    </source>
</evidence>
<dbReference type="RefSeq" id="WP_109387988.1">
    <property type="nucleotide sequence ID" value="NZ_QETF01000005.1"/>
</dbReference>
<organism evidence="8 9">
    <name type="scientific">Salibaculum griseiflavum</name>
    <dbReference type="NCBI Taxonomy" id="1914409"/>
    <lineage>
        <taxon>Bacteria</taxon>
        <taxon>Pseudomonadati</taxon>
        <taxon>Pseudomonadota</taxon>
        <taxon>Alphaproteobacteria</taxon>
        <taxon>Rhodobacterales</taxon>
        <taxon>Roseobacteraceae</taxon>
        <taxon>Salibaculum</taxon>
    </lineage>
</organism>
<keyword evidence="2" id="KW-1003">Cell membrane</keyword>
<dbReference type="GO" id="GO:0022904">
    <property type="term" value="P:respiratory electron transport chain"/>
    <property type="evidence" value="ECO:0007669"/>
    <property type="project" value="InterPro"/>
</dbReference>
<evidence type="ECO:0000313" key="9">
    <source>
        <dbReference type="Proteomes" id="UP000245293"/>
    </source>
</evidence>
<keyword evidence="4 6" id="KW-1133">Transmembrane helix</keyword>
<sequence length="179" mass="19755">MTKHRIWDPLVRLFHWTLVAAFVANAFLTEDESKLHEAVGYVVVGLVAFRLVWGLIGPRHARFASLFPTPKAVFEQVSDIATGRRAVHLGHTPLGALMIFNLLATLAGIGATGYMMTTNAYWGTEWVEEMHEALVVWAEISIIAHVAAVIWESRRTGVNLPQAMVTGVKTVPEGARIVE</sequence>
<dbReference type="InterPro" id="IPR011577">
    <property type="entry name" value="Cyt_b561_bac/Ni-Hgenase"/>
</dbReference>
<dbReference type="Gene3D" id="1.20.950.20">
    <property type="entry name" value="Transmembrane di-heme cytochromes, Chain C"/>
    <property type="match status" value="1"/>
</dbReference>
<dbReference type="SUPFAM" id="SSF81342">
    <property type="entry name" value="Transmembrane di-heme cytochromes"/>
    <property type="match status" value="1"/>
</dbReference>
<feature type="transmembrane region" description="Helical" evidence="6">
    <location>
        <begin position="94"/>
        <end position="114"/>
    </location>
</feature>
<evidence type="ECO:0000256" key="5">
    <source>
        <dbReference type="ARBA" id="ARBA00023136"/>
    </source>
</evidence>
<keyword evidence="3 6" id="KW-0812">Transmembrane</keyword>